<sequence length="124" mass="13086">MTPSDQTSAAGPTNFIAFACSGAMYAGVPAASWVRVSSDVDRFARPKSVTFGVPWASSKALSGFRSRWTIPMSWAAPTPGGDLRDHLGRFARGKAVPPLSRSESVPPGRYSMAMNGPALHSSKS</sequence>
<gene>
    <name evidence="2" type="ORF">PX52LOC_03261</name>
</gene>
<accession>A0A5C1ADR1</accession>
<dbReference type="AlphaFoldDB" id="A0A5C1ADR1"/>
<evidence type="ECO:0000313" key="2">
    <source>
        <dbReference type="EMBL" id="QEL16317.1"/>
    </source>
</evidence>
<evidence type="ECO:0000313" key="3">
    <source>
        <dbReference type="Proteomes" id="UP000324974"/>
    </source>
</evidence>
<keyword evidence="3" id="KW-1185">Reference proteome</keyword>
<protein>
    <submittedName>
        <fullName evidence="2">Uncharacterized protein</fullName>
    </submittedName>
</protein>
<dbReference type="EMBL" id="CP042425">
    <property type="protein sequence ID" value="QEL16317.1"/>
    <property type="molecule type" value="Genomic_DNA"/>
</dbReference>
<name>A0A5C1ADR1_9BACT</name>
<proteinExistence type="predicted"/>
<feature type="region of interest" description="Disordered" evidence="1">
    <location>
        <begin position="94"/>
        <end position="124"/>
    </location>
</feature>
<dbReference type="Proteomes" id="UP000324974">
    <property type="component" value="Chromosome"/>
</dbReference>
<organism evidence="2 3">
    <name type="scientific">Limnoglobus roseus</name>
    <dbReference type="NCBI Taxonomy" id="2598579"/>
    <lineage>
        <taxon>Bacteria</taxon>
        <taxon>Pseudomonadati</taxon>
        <taxon>Planctomycetota</taxon>
        <taxon>Planctomycetia</taxon>
        <taxon>Gemmatales</taxon>
        <taxon>Gemmataceae</taxon>
        <taxon>Limnoglobus</taxon>
    </lineage>
</organism>
<reference evidence="3" key="1">
    <citation type="submission" date="2019-08" db="EMBL/GenBank/DDBJ databases">
        <title>Limnoglobus roseus gen. nov., sp. nov., a novel freshwater planctomycete with a giant genome from the family Gemmataceae.</title>
        <authorList>
            <person name="Kulichevskaya I.S."/>
            <person name="Naumoff D.G."/>
            <person name="Miroshnikov K."/>
            <person name="Ivanova A."/>
            <person name="Philippov D.A."/>
            <person name="Hakobyan A."/>
            <person name="Rijpstra I.C."/>
            <person name="Sinninghe Damste J.S."/>
            <person name="Liesack W."/>
            <person name="Dedysh S.N."/>
        </authorList>
    </citation>
    <scope>NUCLEOTIDE SEQUENCE [LARGE SCALE GENOMIC DNA]</scope>
    <source>
        <strain evidence="3">PX52</strain>
    </source>
</reference>
<dbReference type="KEGG" id="lrs:PX52LOC_03261"/>
<evidence type="ECO:0000256" key="1">
    <source>
        <dbReference type="SAM" id="MobiDB-lite"/>
    </source>
</evidence>